<evidence type="ECO:0000313" key="17">
    <source>
        <dbReference type="EMBL" id="KAK7687492.1"/>
    </source>
</evidence>
<keyword evidence="11" id="KW-0995">Kinetochore</keyword>
<feature type="region of interest" description="Disordered" evidence="16">
    <location>
        <begin position="403"/>
        <end position="473"/>
    </location>
</feature>
<reference evidence="17 18" key="1">
    <citation type="submission" date="2022-09" db="EMBL/GenBank/DDBJ databases">
        <authorList>
            <person name="Palmer J.M."/>
        </authorList>
    </citation>
    <scope>NUCLEOTIDE SEQUENCE [LARGE SCALE GENOMIC DNA]</scope>
    <source>
        <strain evidence="17 18">DSM 7382</strain>
    </source>
</reference>
<evidence type="ECO:0000256" key="9">
    <source>
        <dbReference type="ARBA" id="ARBA00022701"/>
    </source>
</evidence>
<feature type="region of interest" description="Disordered" evidence="16">
    <location>
        <begin position="1"/>
        <end position="21"/>
    </location>
</feature>
<keyword evidence="8" id="KW-0132">Cell division</keyword>
<keyword evidence="6" id="KW-0158">Chromosome</keyword>
<evidence type="ECO:0000256" key="5">
    <source>
        <dbReference type="ARBA" id="ARBA00014520"/>
    </source>
</evidence>
<evidence type="ECO:0000313" key="18">
    <source>
        <dbReference type="Proteomes" id="UP001385951"/>
    </source>
</evidence>
<evidence type="ECO:0000256" key="2">
    <source>
        <dbReference type="ARBA" id="ARBA00004186"/>
    </source>
</evidence>
<dbReference type="GO" id="GO:0051301">
    <property type="term" value="P:cell division"/>
    <property type="evidence" value="ECO:0007669"/>
    <property type="project" value="UniProtKB-KW"/>
</dbReference>
<dbReference type="GO" id="GO:0008608">
    <property type="term" value="P:attachment of spindle microtubules to kinetochore"/>
    <property type="evidence" value="ECO:0007669"/>
    <property type="project" value="InterPro"/>
</dbReference>
<dbReference type="Pfam" id="PF08655">
    <property type="entry name" value="DASH_Ask1"/>
    <property type="match status" value="1"/>
</dbReference>
<protein>
    <recommendedName>
        <fullName evidence="5">DASH complex subunit ASK1</fullName>
    </recommendedName>
</protein>
<comment type="similarity">
    <text evidence="4">Belongs to the DASH complex ASK1 family.</text>
</comment>
<dbReference type="PANTHER" id="PTHR28200">
    <property type="entry name" value="DASH COMPLEX SUBUNIT ASK1"/>
    <property type="match status" value="1"/>
</dbReference>
<comment type="subcellular location">
    <subcellularLocation>
        <location evidence="3">Chromosome</location>
        <location evidence="3">Centromere</location>
        <location evidence="3">Kinetochore</location>
    </subcellularLocation>
    <subcellularLocation>
        <location evidence="2">Cytoplasm</location>
        <location evidence="2">Cytoskeleton</location>
        <location evidence="2">Spindle</location>
    </subcellularLocation>
    <subcellularLocation>
        <location evidence="1">Nucleus</location>
    </subcellularLocation>
</comment>
<keyword evidence="10" id="KW-0498">Mitosis</keyword>
<feature type="region of interest" description="Disordered" evidence="16">
    <location>
        <begin position="295"/>
        <end position="384"/>
    </location>
</feature>
<evidence type="ECO:0000256" key="13">
    <source>
        <dbReference type="ARBA" id="ARBA00023242"/>
    </source>
</evidence>
<keyword evidence="15" id="KW-0137">Centromere</keyword>
<accession>A0AAW0GC41</accession>
<keyword evidence="14" id="KW-0131">Cell cycle</keyword>
<dbReference type="GO" id="GO:0072686">
    <property type="term" value="C:mitotic spindle"/>
    <property type="evidence" value="ECO:0007669"/>
    <property type="project" value="InterPro"/>
</dbReference>
<evidence type="ECO:0000256" key="7">
    <source>
        <dbReference type="ARBA" id="ARBA00022490"/>
    </source>
</evidence>
<feature type="compositionally biased region" description="Low complexity" evidence="16">
    <location>
        <begin position="533"/>
        <end position="556"/>
    </location>
</feature>
<dbReference type="InterPro" id="IPR013964">
    <property type="entry name" value="DASH_Ask1"/>
</dbReference>
<organism evidence="17 18">
    <name type="scientific">Cerrena zonata</name>
    <dbReference type="NCBI Taxonomy" id="2478898"/>
    <lineage>
        <taxon>Eukaryota</taxon>
        <taxon>Fungi</taxon>
        <taxon>Dikarya</taxon>
        <taxon>Basidiomycota</taxon>
        <taxon>Agaricomycotina</taxon>
        <taxon>Agaricomycetes</taxon>
        <taxon>Polyporales</taxon>
        <taxon>Cerrenaceae</taxon>
        <taxon>Cerrena</taxon>
    </lineage>
</organism>
<dbReference type="GO" id="GO:0044732">
    <property type="term" value="C:mitotic spindle pole body"/>
    <property type="evidence" value="ECO:0007669"/>
    <property type="project" value="TreeGrafter"/>
</dbReference>
<keyword evidence="13" id="KW-0539">Nucleus</keyword>
<evidence type="ECO:0000256" key="4">
    <source>
        <dbReference type="ARBA" id="ARBA00010731"/>
    </source>
</evidence>
<dbReference type="GO" id="GO:0042729">
    <property type="term" value="C:DASH complex"/>
    <property type="evidence" value="ECO:0007669"/>
    <property type="project" value="InterPro"/>
</dbReference>
<name>A0AAW0GC41_9APHY</name>
<evidence type="ECO:0000256" key="16">
    <source>
        <dbReference type="SAM" id="MobiDB-lite"/>
    </source>
</evidence>
<sequence length="572" mass="64221">MKPSLEPGSSSSRRKSTINLRRHTRIDDNLGGGSSTLELEKLEQEITLVLQQIDTNLSRSNSIINDRLFPILRKYATLTSAAWNNVSFWKYFLEEAAEVEIQDYDEDPKAATERNTLANSKVANFNSSDDETSENEKALEPLKRPALKNIQAGEETGTWTAEQQKGLLKNQQSQYQIQASTPQLASRPSLIADHDSNKNIMGPPATAIRFDSNDTFAPPPPVATSNSQPQQMFNTLMNNLSPIRRNQNSDPKQSHIVTLDNHRKVLISPKKSSTRTQIFDNADNKRTSMIQNFINSSPTLPEPPRLLSEIGRSSFGKSGGSSSNGENHENIPISSSDKQLNKLSPIQIGEVTPNPRKRTSNEELQRFPRTPIFSSGGKRTRISGANDLNVDVDVTRTPLGVRIRYGDDDSDLQPPDLQNKPSDLIDANQDPEDEDVPPLPELETIEIKNRKRRVEGSPTKNSNGERDKLPVDDDEENVFLEGNSQTQNQERNSTVYHSIIQQEEENPKRSYSNLFQDHNVNDKQDNAEDDENNNNNSRNFDNLLDNDTTDNSNSSLGPILRERWNSIKRLGS</sequence>
<feature type="compositionally biased region" description="Polar residues" evidence="16">
    <location>
        <begin position="332"/>
        <end position="344"/>
    </location>
</feature>
<gene>
    <name evidence="17" type="ORF">QCA50_009369</name>
</gene>
<evidence type="ECO:0000256" key="11">
    <source>
        <dbReference type="ARBA" id="ARBA00022838"/>
    </source>
</evidence>
<evidence type="ECO:0000256" key="3">
    <source>
        <dbReference type="ARBA" id="ARBA00004629"/>
    </source>
</evidence>
<dbReference type="GO" id="GO:0005874">
    <property type="term" value="C:microtubule"/>
    <property type="evidence" value="ECO:0007669"/>
    <property type="project" value="UniProtKB-KW"/>
</dbReference>
<keyword evidence="12" id="KW-0206">Cytoskeleton</keyword>
<evidence type="ECO:0000256" key="1">
    <source>
        <dbReference type="ARBA" id="ARBA00004123"/>
    </source>
</evidence>
<dbReference type="PANTHER" id="PTHR28200:SF1">
    <property type="entry name" value="DASH COMPLEX SUBUNIT ASK1"/>
    <property type="match status" value="1"/>
</dbReference>
<keyword evidence="18" id="KW-1185">Reference proteome</keyword>
<feature type="region of interest" description="Disordered" evidence="16">
    <location>
        <begin position="520"/>
        <end position="557"/>
    </location>
</feature>
<dbReference type="AlphaFoldDB" id="A0AAW0GC41"/>
<feature type="compositionally biased region" description="Low complexity" evidence="16">
    <location>
        <begin position="311"/>
        <end position="325"/>
    </location>
</feature>
<comment type="caution">
    <text evidence="17">The sequence shown here is derived from an EMBL/GenBank/DDBJ whole genome shotgun (WGS) entry which is preliminary data.</text>
</comment>
<evidence type="ECO:0000256" key="12">
    <source>
        <dbReference type="ARBA" id="ARBA00023212"/>
    </source>
</evidence>
<feature type="compositionally biased region" description="Basic residues" evidence="16">
    <location>
        <begin position="12"/>
        <end position="21"/>
    </location>
</feature>
<dbReference type="Proteomes" id="UP001385951">
    <property type="component" value="Unassembled WGS sequence"/>
</dbReference>
<keyword evidence="9" id="KW-0493">Microtubule</keyword>
<evidence type="ECO:0000256" key="6">
    <source>
        <dbReference type="ARBA" id="ARBA00022454"/>
    </source>
</evidence>
<evidence type="ECO:0000256" key="8">
    <source>
        <dbReference type="ARBA" id="ARBA00022618"/>
    </source>
</evidence>
<feature type="region of interest" description="Disordered" evidence="16">
    <location>
        <begin position="123"/>
        <end position="147"/>
    </location>
</feature>
<evidence type="ECO:0000256" key="15">
    <source>
        <dbReference type="ARBA" id="ARBA00023328"/>
    </source>
</evidence>
<evidence type="ECO:0000256" key="10">
    <source>
        <dbReference type="ARBA" id="ARBA00022776"/>
    </source>
</evidence>
<proteinExistence type="inferred from homology"/>
<keyword evidence="7" id="KW-0963">Cytoplasm</keyword>
<evidence type="ECO:0000256" key="14">
    <source>
        <dbReference type="ARBA" id="ARBA00023306"/>
    </source>
</evidence>
<feature type="compositionally biased region" description="Basic and acidic residues" evidence="16">
    <location>
        <begin position="134"/>
        <end position="143"/>
    </location>
</feature>
<dbReference type="EMBL" id="JASBNA010000013">
    <property type="protein sequence ID" value="KAK7687492.1"/>
    <property type="molecule type" value="Genomic_DNA"/>
</dbReference>